<feature type="domain" description="ABC transporter" evidence="6">
    <location>
        <begin position="4"/>
        <end position="234"/>
    </location>
</feature>
<protein>
    <submittedName>
        <fullName evidence="7">ATP-binding cassette domain-containing protein</fullName>
    </submittedName>
</protein>
<sequence length="255" mass="27287">MLIVDVKALHQGYRGKPVVRGVSLGLGAGAFGLLGPNGAGKSTLLRSLATVSAPTSGTLRLFGHDVRTRKELRAARRGIGYLPQSFAHPADFTVTDFVRHCAWLREVPRRDIPRSASEAIEQVELQSQAGTPLRKLSGGMRRRAGIAQAIAGRPALIILDEPTTGLDPHQRVRFRELVRELARDSCVLLSTHLVEDVAHTCARMGVLYEGTLRFVGPPAELQALGTADAPGDTPLERGYATALGAPPVQDRGGAQ</sequence>
<dbReference type="InterPro" id="IPR003439">
    <property type="entry name" value="ABC_transporter-like_ATP-bd"/>
</dbReference>
<dbReference type="Proteomes" id="UP000632289">
    <property type="component" value="Unassembled WGS sequence"/>
</dbReference>
<evidence type="ECO:0000313" key="7">
    <source>
        <dbReference type="EMBL" id="MBD3934077.1"/>
    </source>
</evidence>
<organism evidence="7 8">
    <name type="scientific">Streptomyces chumphonensis</name>
    <dbReference type="NCBI Taxonomy" id="1214925"/>
    <lineage>
        <taxon>Bacteria</taxon>
        <taxon>Bacillati</taxon>
        <taxon>Actinomycetota</taxon>
        <taxon>Actinomycetes</taxon>
        <taxon>Kitasatosporales</taxon>
        <taxon>Streptomycetaceae</taxon>
        <taxon>Streptomyces</taxon>
    </lineage>
</organism>
<dbReference type="PANTHER" id="PTHR43335:SF2">
    <property type="entry name" value="ABC TRANSPORTER, ATP-BINDING PROTEIN"/>
    <property type="match status" value="1"/>
</dbReference>
<evidence type="ECO:0000259" key="6">
    <source>
        <dbReference type="PROSITE" id="PS50893"/>
    </source>
</evidence>
<evidence type="ECO:0000313" key="8">
    <source>
        <dbReference type="Proteomes" id="UP000632289"/>
    </source>
</evidence>
<comment type="similarity">
    <text evidence="1">Belongs to the ABC transporter superfamily.</text>
</comment>
<dbReference type="Pfam" id="PF00005">
    <property type="entry name" value="ABC_tran"/>
    <property type="match status" value="1"/>
</dbReference>
<dbReference type="AlphaFoldDB" id="A0A927F3I1"/>
<name>A0A927F3I1_9ACTN</name>
<dbReference type="GO" id="GO:0016887">
    <property type="term" value="F:ATP hydrolysis activity"/>
    <property type="evidence" value="ECO:0007669"/>
    <property type="project" value="InterPro"/>
</dbReference>
<dbReference type="SMART" id="SM00382">
    <property type="entry name" value="AAA"/>
    <property type="match status" value="1"/>
</dbReference>
<dbReference type="EMBL" id="JACXYU010000013">
    <property type="protein sequence ID" value="MBD3934077.1"/>
    <property type="molecule type" value="Genomic_DNA"/>
</dbReference>
<dbReference type="InterPro" id="IPR017871">
    <property type="entry name" value="ABC_transporter-like_CS"/>
</dbReference>
<dbReference type="GO" id="GO:0005524">
    <property type="term" value="F:ATP binding"/>
    <property type="evidence" value="ECO:0007669"/>
    <property type="project" value="UniProtKB-KW"/>
</dbReference>
<evidence type="ECO:0000256" key="2">
    <source>
        <dbReference type="ARBA" id="ARBA00022448"/>
    </source>
</evidence>
<keyword evidence="3" id="KW-0547">Nucleotide-binding</keyword>
<evidence type="ECO:0000256" key="5">
    <source>
        <dbReference type="SAM" id="MobiDB-lite"/>
    </source>
</evidence>
<reference evidence="7" key="1">
    <citation type="submission" date="2020-09" db="EMBL/GenBank/DDBJ databases">
        <title>Secondary metabolite and genome analysis of marine Streptomyces chumphonensis KK1-2T.</title>
        <authorList>
            <person name="Phongsopitanun W."/>
            <person name="Kanchanasin P."/>
            <person name="Pittayakhajonwut P."/>
            <person name="Suwanborirux K."/>
            <person name="Tanasupawat S."/>
        </authorList>
    </citation>
    <scope>NUCLEOTIDE SEQUENCE</scope>
    <source>
        <strain evidence="7">KK1-2</strain>
    </source>
</reference>
<keyword evidence="2" id="KW-0813">Transport</keyword>
<dbReference type="PROSITE" id="PS50893">
    <property type="entry name" value="ABC_TRANSPORTER_2"/>
    <property type="match status" value="1"/>
</dbReference>
<dbReference type="Gene3D" id="3.40.50.300">
    <property type="entry name" value="P-loop containing nucleotide triphosphate hydrolases"/>
    <property type="match status" value="1"/>
</dbReference>
<dbReference type="SUPFAM" id="SSF52540">
    <property type="entry name" value="P-loop containing nucleoside triphosphate hydrolases"/>
    <property type="match status" value="1"/>
</dbReference>
<evidence type="ECO:0000256" key="3">
    <source>
        <dbReference type="ARBA" id="ARBA00022741"/>
    </source>
</evidence>
<comment type="caution">
    <text evidence="7">The sequence shown here is derived from an EMBL/GenBank/DDBJ whole genome shotgun (WGS) entry which is preliminary data.</text>
</comment>
<dbReference type="PANTHER" id="PTHR43335">
    <property type="entry name" value="ABC TRANSPORTER, ATP-BINDING PROTEIN"/>
    <property type="match status" value="1"/>
</dbReference>
<dbReference type="PROSITE" id="PS00211">
    <property type="entry name" value="ABC_TRANSPORTER_1"/>
    <property type="match status" value="1"/>
</dbReference>
<gene>
    <name evidence="7" type="ORF">IF129_21260</name>
</gene>
<dbReference type="RefSeq" id="WP_191211362.1">
    <property type="nucleotide sequence ID" value="NZ_BAABKL010000009.1"/>
</dbReference>
<dbReference type="InterPro" id="IPR027417">
    <property type="entry name" value="P-loop_NTPase"/>
</dbReference>
<evidence type="ECO:0000256" key="1">
    <source>
        <dbReference type="ARBA" id="ARBA00005417"/>
    </source>
</evidence>
<dbReference type="InterPro" id="IPR003593">
    <property type="entry name" value="AAA+_ATPase"/>
</dbReference>
<accession>A0A927F3I1</accession>
<keyword evidence="8" id="KW-1185">Reference proteome</keyword>
<keyword evidence="4 7" id="KW-0067">ATP-binding</keyword>
<proteinExistence type="inferred from homology"/>
<feature type="region of interest" description="Disordered" evidence="5">
    <location>
        <begin position="225"/>
        <end position="255"/>
    </location>
</feature>
<evidence type="ECO:0000256" key="4">
    <source>
        <dbReference type="ARBA" id="ARBA00022840"/>
    </source>
</evidence>